<organism evidence="1">
    <name type="scientific">viral metagenome</name>
    <dbReference type="NCBI Taxonomy" id="1070528"/>
    <lineage>
        <taxon>unclassified sequences</taxon>
        <taxon>metagenomes</taxon>
        <taxon>organismal metagenomes</taxon>
    </lineage>
</organism>
<evidence type="ECO:0000313" key="1">
    <source>
        <dbReference type="EMBL" id="QJA43324.1"/>
    </source>
</evidence>
<sequence>MRYEKLEDYFEIKCKKCNSTEIELTIVDCAKCEDSTISARCNACGNEFDYHKTVLKLKINED</sequence>
<accession>A0A6H1Z6Z0</accession>
<reference evidence="1" key="1">
    <citation type="submission" date="2020-03" db="EMBL/GenBank/DDBJ databases">
        <title>The deep terrestrial virosphere.</title>
        <authorList>
            <person name="Holmfeldt K."/>
            <person name="Nilsson E."/>
            <person name="Simone D."/>
            <person name="Lopez-Fernandez M."/>
            <person name="Wu X."/>
            <person name="de Brujin I."/>
            <person name="Lundin D."/>
            <person name="Andersson A."/>
            <person name="Bertilsson S."/>
            <person name="Dopson M."/>
        </authorList>
    </citation>
    <scope>NUCLEOTIDE SEQUENCE</scope>
    <source>
        <strain evidence="1">MM171A00247</strain>
        <strain evidence="2">MM171B00144</strain>
    </source>
</reference>
<evidence type="ECO:0000313" key="2">
    <source>
        <dbReference type="EMBL" id="QJB05019.1"/>
    </source>
</evidence>
<protein>
    <submittedName>
        <fullName evidence="1">Uncharacterized protein</fullName>
    </submittedName>
</protein>
<dbReference type="EMBL" id="MT143700">
    <property type="protein sequence ID" value="QJA43324.1"/>
    <property type="molecule type" value="Genomic_DNA"/>
</dbReference>
<proteinExistence type="predicted"/>
<dbReference type="AlphaFoldDB" id="A0A6H1Z6Z0"/>
<dbReference type="EMBL" id="MT143893">
    <property type="protein sequence ID" value="QJB05019.1"/>
    <property type="molecule type" value="Genomic_DNA"/>
</dbReference>
<name>A0A6H1Z6Z0_9ZZZZ</name>
<gene>
    <name evidence="1" type="ORF">MM171A00247_0038</name>
    <name evidence="2" type="ORF">MM171B00144_0058</name>
</gene>